<dbReference type="EMBL" id="CM011692">
    <property type="protein sequence ID" value="TMS06173.1"/>
    <property type="molecule type" value="Genomic_DNA"/>
</dbReference>
<gene>
    <name evidence="1" type="ORF">E3U43_015932</name>
</gene>
<keyword evidence="2" id="KW-1185">Reference proteome</keyword>
<comment type="caution">
    <text evidence="1">The sequence shown here is derived from an EMBL/GenBank/DDBJ whole genome shotgun (WGS) entry which is preliminary data.</text>
</comment>
<sequence>MEVSLNPPILLCCIWELQHTPMGFWSAYTHFPNQFNEHYSIQSVKPQQPETASSRTSLPAGQPSPTHGPVRDITTHVLTSLLRGILDDPAFSQTLIYFSHPSPSPTSIKKLLLTLQSNLSFSSAGQSLGRGNSTAQWTVRALQDVQKPNPTHRIHCMRNMCLLTYVRNVLLNTLQNLMMEAVRGELVLTAHPRSVILPPVSTRCFQQQAAKHTSDPDMIQLNSVCILYESQTGNEGTPDDWFSPSKQTYTHLAASAGKTG</sequence>
<organism evidence="1 2">
    <name type="scientific">Larimichthys crocea</name>
    <name type="common">Large yellow croaker</name>
    <name type="synonym">Pseudosciaena crocea</name>
    <dbReference type="NCBI Taxonomy" id="215358"/>
    <lineage>
        <taxon>Eukaryota</taxon>
        <taxon>Metazoa</taxon>
        <taxon>Chordata</taxon>
        <taxon>Craniata</taxon>
        <taxon>Vertebrata</taxon>
        <taxon>Euteleostomi</taxon>
        <taxon>Actinopterygii</taxon>
        <taxon>Neopterygii</taxon>
        <taxon>Teleostei</taxon>
        <taxon>Neoteleostei</taxon>
        <taxon>Acanthomorphata</taxon>
        <taxon>Eupercaria</taxon>
        <taxon>Sciaenidae</taxon>
        <taxon>Larimichthys</taxon>
    </lineage>
</organism>
<dbReference type="Proteomes" id="UP000793456">
    <property type="component" value="Chromosome XIX"/>
</dbReference>
<accession>A0ACD3QI05</accession>
<evidence type="ECO:0000313" key="2">
    <source>
        <dbReference type="Proteomes" id="UP000793456"/>
    </source>
</evidence>
<protein>
    <submittedName>
        <fullName evidence="1">Uncharacterized protein</fullName>
    </submittedName>
</protein>
<name>A0ACD3QI05_LARCR</name>
<evidence type="ECO:0000313" key="1">
    <source>
        <dbReference type="EMBL" id="TMS06173.1"/>
    </source>
</evidence>
<proteinExistence type="predicted"/>
<reference evidence="1" key="1">
    <citation type="submission" date="2018-11" db="EMBL/GenBank/DDBJ databases">
        <title>The sequence and de novo assembly of Larimichthys crocea genome using PacBio and Hi-C technologies.</title>
        <authorList>
            <person name="Xu P."/>
            <person name="Chen B."/>
            <person name="Zhou Z."/>
            <person name="Ke Q."/>
            <person name="Wu Y."/>
            <person name="Bai H."/>
            <person name="Pu F."/>
        </authorList>
    </citation>
    <scope>NUCLEOTIDE SEQUENCE</scope>
    <source>
        <tissue evidence="1">Muscle</tissue>
    </source>
</reference>